<dbReference type="GO" id="GO:0044572">
    <property type="term" value="P:[4Fe-4S] cluster assembly"/>
    <property type="evidence" value="ECO:0007669"/>
    <property type="project" value="TreeGrafter"/>
</dbReference>
<dbReference type="EMBL" id="KV429048">
    <property type="protein sequence ID" value="KZT70974.1"/>
    <property type="molecule type" value="Genomic_DNA"/>
</dbReference>
<reference evidence="2 3" key="1">
    <citation type="journal article" date="2016" name="Mol. Biol. Evol.">
        <title>Comparative Genomics of Early-Diverging Mushroom-Forming Fungi Provides Insights into the Origins of Lignocellulose Decay Capabilities.</title>
        <authorList>
            <person name="Nagy L.G."/>
            <person name="Riley R."/>
            <person name="Tritt A."/>
            <person name="Adam C."/>
            <person name="Daum C."/>
            <person name="Floudas D."/>
            <person name="Sun H."/>
            <person name="Yadav J.S."/>
            <person name="Pangilinan J."/>
            <person name="Larsson K.H."/>
            <person name="Matsuura K."/>
            <person name="Barry K."/>
            <person name="Labutti K."/>
            <person name="Kuo R."/>
            <person name="Ohm R.A."/>
            <person name="Bhattacharya S.S."/>
            <person name="Shirouzu T."/>
            <person name="Yoshinaga Y."/>
            <person name="Martin F.M."/>
            <person name="Grigoriev I.V."/>
            <person name="Hibbett D.S."/>
        </authorList>
    </citation>
    <scope>NUCLEOTIDE SEQUENCE [LARGE SCALE GENOMIC DNA]</scope>
    <source>
        <strain evidence="2 3">L-15889</strain>
    </source>
</reference>
<dbReference type="Gene3D" id="3.30.300.90">
    <property type="entry name" value="BolA-like"/>
    <property type="match status" value="1"/>
</dbReference>
<evidence type="ECO:0000313" key="2">
    <source>
        <dbReference type="EMBL" id="KZT70974.1"/>
    </source>
</evidence>
<gene>
    <name evidence="2" type="ORF">DAEQUDRAFT_666951</name>
</gene>
<dbReference type="InterPro" id="IPR002634">
    <property type="entry name" value="BolA"/>
</dbReference>
<dbReference type="PANTHER" id="PTHR46230">
    <property type="match status" value="1"/>
</dbReference>
<accession>A0A165RNH4</accession>
<name>A0A165RNH4_9APHY</name>
<proteinExistence type="inferred from homology"/>
<dbReference type="Pfam" id="PF01722">
    <property type="entry name" value="BolA"/>
    <property type="match status" value="1"/>
</dbReference>
<evidence type="ECO:0000313" key="3">
    <source>
        <dbReference type="Proteomes" id="UP000076727"/>
    </source>
</evidence>
<dbReference type="STRING" id="1314783.A0A165RNH4"/>
<evidence type="ECO:0000256" key="1">
    <source>
        <dbReference type="RuleBase" id="RU003860"/>
    </source>
</evidence>
<dbReference type="InterPro" id="IPR036065">
    <property type="entry name" value="BolA-like_sf"/>
</dbReference>
<organism evidence="2 3">
    <name type="scientific">Daedalea quercina L-15889</name>
    <dbReference type="NCBI Taxonomy" id="1314783"/>
    <lineage>
        <taxon>Eukaryota</taxon>
        <taxon>Fungi</taxon>
        <taxon>Dikarya</taxon>
        <taxon>Basidiomycota</taxon>
        <taxon>Agaricomycotina</taxon>
        <taxon>Agaricomycetes</taxon>
        <taxon>Polyporales</taxon>
        <taxon>Fomitopsis</taxon>
    </lineage>
</organism>
<comment type="similarity">
    <text evidence="1">Belongs to the BolA/IbaG family.</text>
</comment>
<dbReference type="PIRSF" id="PIRSF003113">
    <property type="entry name" value="BolA"/>
    <property type="match status" value="1"/>
</dbReference>
<dbReference type="Proteomes" id="UP000076727">
    <property type="component" value="Unassembled WGS sequence"/>
</dbReference>
<dbReference type="AlphaFoldDB" id="A0A165RNH4"/>
<keyword evidence="3" id="KW-1185">Reference proteome</keyword>
<sequence>MSTSASDAQGAGDEGPVARSIRTKLFSALQPSELAIVNDSWQHRHHAAMRVQGGGSGETHFSIQVVSEQFRGKTTMQRHRLIYSMLSEELSQGLHALSLKTKTPEEVQSQTASSRV</sequence>
<dbReference type="OrthoDB" id="411584at2759"/>
<protein>
    <submittedName>
        <fullName evidence="2">Bola-like protein</fullName>
    </submittedName>
</protein>
<dbReference type="GO" id="GO:0005759">
    <property type="term" value="C:mitochondrial matrix"/>
    <property type="evidence" value="ECO:0007669"/>
    <property type="project" value="TreeGrafter"/>
</dbReference>
<dbReference type="SUPFAM" id="SSF82657">
    <property type="entry name" value="BolA-like"/>
    <property type="match status" value="1"/>
</dbReference>
<dbReference type="PANTHER" id="PTHR46230:SF7">
    <property type="entry name" value="BOLA-LIKE PROTEIN 1"/>
    <property type="match status" value="1"/>
</dbReference>